<accession>A0A9Q9EFQ1</accession>
<gene>
    <name evidence="4" type="ORF">Slin15195_G012310</name>
</gene>
<dbReference type="Pfam" id="PF09792">
    <property type="entry name" value="But2"/>
    <property type="match status" value="1"/>
</dbReference>
<sequence>MGQFEDGQNRLNGSYPTATYYFSNGGITDEAGRPCIVTTTNDATHQFQCDENSPGGPTLGFSIASNGSILFNNNSQFFACPYVNEYNIYTQWLKGQDKCRPIKLSTNSTCAAGGSPSPSGYTSGSPSYSAGHSIPAYPVSSATVQQSVPGTAVVPAYSKSSPVSPVGESPAVPGYGKSSASTPSSSIPIVPGYGEQTPSVPATSVETSPVNSSPASVPSYGSETTAPVASVPGYGGETSTVVVPSSPIESSPVQSSKLSIPGYGGETSVPAVETSVPFYSTPVQAKVESQTVPGYAPSVESSVPAGSASTPAASVPGYAPSSESSVPVKSKSTPVASVPAYPATSSGPVESSPVESTPAVSVPISSSPSKPADVTITQTVYTSDCETTATEVTSGTTFTSVGTTQSVITSVYSESVPQEAPSSTSAPGVPGYGISTPAVSSPVESETSTQSLPTSAPQESTPYPVASSSSSTPQISKPVESSPAESTTAVPSYPAQSPSTAPSVSTSTEETTCIESTTVPAGTAPAPSASTSCIPAGSSDSQGRYSCNPAHQYPAGQTCVLENGCYYLSTSSSTVPSAQSTTPASIPATSEAVESTTCTESVSSAVPTTFATSSAPTAVNSVPSSSVTSAPSTTIPSTPTSATACQTSLEGAYQTPHLITWVSKDYPDKSYGSELNATINEDCSTLFNFDIPSDYAEKQCSVVFLFPEQSQLETSAWSWNEQGSIEFSQLDSAASEKTTYNTCPAKASTLDTIAIKAGNSYVVSTGPCKAGETVTIEASSVGGLGLEFFEDWNPSSLGVYITAC</sequence>
<feature type="compositionally biased region" description="Low complexity" evidence="1">
    <location>
        <begin position="240"/>
        <end position="256"/>
    </location>
</feature>
<dbReference type="InterPro" id="IPR054508">
    <property type="entry name" value="PIR1-like_C"/>
</dbReference>
<evidence type="ECO:0000256" key="1">
    <source>
        <dbReference type="SAM" id="MobiDB-lite"/>
    </source>
</evidence>
<feature type="compositionally biased region" description="Low complexity" evidence="1">
    <location>
        <begin position="386"/>
        <end position="404"/>
    </location>
</feature>
<dbReference type="PANTHER" id="PTHR39613">
    <property type="entry name" value="ANCHORED CELL WALL PROTEIN, PUTATIVE (AFU_ORTHOLOGUE AFUA_4G08960)-RELATED"/>
    <property type="match status" value="1"/>
</dbReference>
<evidence type="ECO:0000313" key="5">
    <source>
        <dbReference type="Proteomes" id="UP001056384"/>
    </source>
</evidence>
<feature type="region of interest" description="Disordered" evidence="1">
    <location>
        <begin position="240"/>
        <end position="259"/>
    </location>
</feature>
<feature type="domain" description="Cell wall mannoprotein PIR1-like C-terminal" evidence="3">
    <location>
        <begin position="25"/>
        <end position="102"/>
    </location>
</feature>
<feature type="compositionally biased region" description="Polar residues" evidence="1">
    <location>
        <begin position="196"/>
        <end position="207"/>
    </location>
</feature>
<dbReference type="Pfam" id="PF22799">
    <property type="entry name" value="PIR1-like_C"/>
    <property type="match status" value="1"/>
</dbReference>
<dbReference type="Proteomes" id="UP001056384">
    <property type="component" value="Chromosome 1"/>
</dbReference>
<name>A0A9Q9EFQ1_9PEZI</name>
<dbReference type="EMBL" id="CP099418">
    <property type="protein sequence ID" value="USW47912.1"/>
    <property type="molecule type" value="Genomic_DNA"/>
</dbReference>
<feature type="region of interest" description="Disordered" evidence="1">
    <location>
        <begin position="299"/>
        <end position="535"/>
    </location>
</feature>
<feature type="domain" description="Ubiquitin 3 binding protein But2 C-terminal" evidence="2">
    <location>
        <begin position="654"/>
        <end position="794"/>
    </location>
</feature>
<organism evidence="4 5">
    <name type="scientific">Septoria linicola</name>
    <dbReference type="NCBI Taxonomy" id="215465"/>
    <lineage>
        <taxon>Eukaryota</taxon>
        <taxon>Fungi</taxon>
        <taxon>Dikarya</taxon>
        <taxon>Ascomycota</taxon>
        <taxon>Pezizomycotina</taxon>
        <taxon>Dothideomycetes</taxon>
        <taxon>Dothideomycetidae</taxon>
        <taxon>Mycosphaerellales</taxon>
        <taxon>Mycosphaerellaceae</taxon>
        <taxon>Septoria</taxon>
    </lineage>
</organism>
<feature type="compositionally biased region" description="Polar residues" evidence="1">
    <location>
        <begin position="405"/>
        <end position="426"/>
    </location>
</feature>
<feature type="compositionally biased region" description="Polar residues" evidence="1">
    <location>
        <begin position="483"/>
        <end position="496"/>
    </location>
</feature>
<feature type="compositionally biased region" description="Low complexity" evidence="1">
    <location>
        <begin position="208"/>
        <end position="219"/>
    </location>
</feature>
<feature type="compositionally biased region" description="Polar residues" evidence="1">
    <location>
        <begin position="437"/>
        <end position="461"/>
    </location>
</feature>
<evidence type="ECO:0000313" key="4">
    <source>
        <dbReference type="EMBL" id="USW47912.1"/>
    </source>
</evidence>
<protein>
    <submittedName>
        <fullName evidence="4">Ubiquitin 3 binding protein But2</fullName>
    </submittedName>
</protein>
<feature type="compositionally biased region" description="Low complexity" evidence="1">
    <location>
        <begin position="178"/>
        <end position="189"/>
    </location>
</feature>
<dbReference type="PANTHER" id="PTHR39613:SF1">
    <property type="entry name" value="ANCHORED CELL WALL PROTEIN, PUTATIVE (AFU_ORTHOLOGUE AFUA_4G08960)-RELATED"/>
    <property type="match status" value="1"/>
</dbReference>
<evidence type="ECO:0000259" key="3">
    <source>
        <dbReference type="Pfam" id="PF22799"/>
    </source>
</evidence>
<feature type="region of interest" description="Disordered" evidence="1">
    <location>
        <begin position="615"/>
        <end position="639"/>
    </location>
</feature>
<feature type="compositionally biased region" description="Low complexity" evidence="1">
    <location>
        <begin position="319"/>
        <end position="372"/>
    </location>
</feature>
<dbReference type="InterPro" id="IPR018620">
    <property type="entry name" value="Ubiquitin3-bd_protein_But2_C"/>
</dbReference>
<proteinExistence type="predicted"/>
<keyword evidence="5" id="KW-1185">Reference proteome</keyword>
<feature type="compositionally biased region" description="Low complexity" evidence="1">
    <location>
        <begin position="497"/>
        <end position="535"/>
    </location>
</feature>
<reference evidence="4" key="1">
    <citation type="submission" date="2022-06" db="EMBL/GenBank/DDBJ databases">
        <title>Complete genome sequences of two strains of the flax pathogen Septoria linicola.</title>
        <authorList>
            <person name="Lapalu N."/>
            <person name="Simon A."/>
            <person name="Demenou B."/>
            <person name="Paumier D."/>
            <person name="Guillot M.-P."/>
            <person name="Gout L."/>
            <person name="Valade R."/>
        </authorList>
    </citation>
    <scope>NUCLEOTIDE SEQUENCE</scope>
    <source>
        <strain evidence="4">SE15195</strain>
    </source>
</reference>
<feature type="region of interest" description="Disordered" evidence="1">
    <location>
        <begin position="157"/>
        <end position="226"/>
    </location>
</feature>
<dbReference type="AlphaFoldDB" id="A0A9Q9EFQ1"/>
<evidence type="ECO:0000259" key="2">
    <source>
        <dbReference type="Pfam" id="PF09792"/>
    </source>
</evidence>
<feature type="compositionally biased region" description="Polar residues" evidence="1">
    <location>
        <begin position="375"/>
        <end position="385"/>
    </location>
</feature>